<name>X1BAY9_9ZZZZ</name>
<feature type="transmembrane region" description="Helical" evidence="1">
    <location>
        <begin position="12"/>
        <end position="32"/>
    </location>
</feature>
<keyword evidence="1" id="KW-1133">Transmembrane helix</keyword>
<keyword evidence="1" id="KW-0472">Membrane</keyword>
<gene>
    <name evidence="2" type="ORF">S01H4_18340</name>
</gene>
<comment type="caution">
    <text evidence="2">The sequence shown here is derived from an EMBL/GenBank/DDBJ whole genome shotgun (WGS) entry which is preliminary data.</text>
</comment>
<evidence type="ECO:0000313" key="2">
    <source>
        <dbReference type="EMBL" id="GAG69141.1"/>
    </source>
</evidence>
<dbReference type="AlphaFoldDB" id="X1BAY9"/>
<reference evidence="2" key="1">
    <citation type="journal article" date="2014" name="Front. Microbiol.">
        <title>High frequency of phylogenetically diverse reductive dehalogenase-homologous genes in deep subseafloor sedimentary metagenomes.</title>
        <authorList>
            <person name="Kawai M."/>
            <person name="Futagami T."/>
            <person name="Toyoda A."/>
            <person name="Takaki Y."/>
            <person name="Nishi S."/>
            <person name="Hori S."/>
            <person name="Arai W."/>
            <person name="Tsubouchi T."/>
            <person name="Morono Y."/>
            <person name="Uchiyama I."/>
            <person name="Ito T."/>
            <person name="Fujiyama A."/>
            <person name="Inagaki F."/>
            <person name="Takami H."/>
        </authorList>
    </citation>
    <scope>NUCLEOTIDE SEQUENCE</scope>
    <source>
        <strain evidence="2">Expedition CK06-06</strain>
    </source>
</reference>
<sequence>MGGIMEPWASLVSAGIFMMAVTVAGVVSTRAFQKSREESFRRNLRLMGYSKREIDRAVEEQG</sequence>
<keyword evidence="1" id="KW-0812">Transmembrane</keyword>
<proteinExistence type="predicted"/>
<evidence type="ECO:0000256" key="1">
    <source>
        <dbReference type="SAM" id="Phobius"/>
    </source>
</evidence>
<organism evidence="2">
    <name type="scientific">marine sediment metagenome</name>
    <dbReference type="NCBI Taxonomy" id="412755"/>
    <lineage>
        <taxon>unclassified sequences</taxon>
        <taxon>metagenomes</taxon>
        <taxon>ecological metagenomes</taxon>
    </lineage>
</organism>
<dbReference type="EMBL" id="BART01008124">
    <property type="protein sequence ID" value="GAG69141.1"/>
    <property type="molecule type" value="Genomic_DNA"/>
</dbReference>
<protein>
    <submittedName>
        <fullName evidence="2">Uncharacterized protein</fullName>
    </submittedName>
</protein>
<accession>X1BAY9</accession>